<organism evidence="2">
    <name type="scientific">marine metagenome</name>
    <dbReference type="NCBI Taxonomy" id="408172"/>
    <lineage>
        <taxon>unclassified sequences</taxon>
        <taxon>metagenomes</taxon>
        <taxon>ecological metagenomes</taxon>
    </lineage>
</organism>
<accession>A0A383F7Z2</accession>
<feature type="non-terminal residue" evidence="2">
    <location>
        <position position="126"/>
    </location>
</feature>
<keyword evidence="1" id="KW-0812">Transmembrane</keyword>
<reference evidence="2" key="1">
    <citation type="submission" date="2018-05" db="EMBL/GenBank/DDBJ databases">
        <authorList>
            <person name="Lanie J.A."/>
            <person name="Ng W.-L."/>
            <person name="Kazmierczak K.M."/>
            <person name="Andrzejewski T.M."/>
            <person name="Davidsen T.M."/>
            <person name="Wayne K.J."/>
            <person name="Tettelin H."/>
            <person name="Glass J.I."/>
            <person name="Rusch D."/>
            <person name="Podicherti R."/>
            <person name="Tsui H.-C.T."/>
            <person name="Winkler M.E."/>
        </authorList>
    </citation>
    <scope>NUCLEOTIDE SEQUENCE</scope>
</reference>
<evidence type="ECO:0000256" key="1">
    <source>
        <dbReference type="SAM" id="Phobius"/>
    </source>
</evidence>
<gene>
    <name evidence="2" type="ORF">METZ01_LOCUS517359</name>
</gene>
<sequence length="126" mass="14438">MYFREIIMWLNLRLALYGFTCFAGLAWPFYFIVKFANQVKDGIVTGSPLEIGQNFFNGAWSTPTSGFVSADTAVLLIAIFIFYFVEGKRLKMKLWGLYFPITFLISLAFSFGAFMFMREKALNSES</sequence>
<evidence type="ECO:0008006" key="3">
    <source>
        <dbReference type="Google" id="ProtNLM"/>
    </source>
</evidence>
<proteinExistence type="predicted"/>
<name>A0A383F7Z2_9ZZZZ</name>
<dbReference type="InterPro" id="IPR021362">
    <property type="entry name" value="DUF2834"/>
</dbReference>
<feature type="transmembrane region" description="Helical" evidence="1">
    <location>
        <begin position="12"/>
        <end position="33"/>
    </location>
</feature>
<protein>
    <recommendedName>
        <fullName evidence="3">DUF2834 domain-containing protein</fullName>
    </recommendedName>
</protein>
<keyword evidence="1" id="KW-0472">Membrane</keyword>
<keyword evidence="1" id="KW-1133">Transmembrane helix</keyword>
<evidence type="ECO:0000313" key="2">
    <source>
        <dbReference type="EMBL" id="SVE64505.1"/>
    </source>
</evidence>
<dbReference type="Pfam" id="PF11196">
    <property type="entry name" value="DUF2834"/>
    <property type="match status" value="1"/>
</dbReference>
<feature type="transmembrane region" description="Helical" evidence="1">
    <location>
        <begin position="66"/>
        <end position="85"/>
    </location>
</feature>
<dbReference type="EMBL" id="UINC01231806">
    <property type="protein sequence ID" value="SVE64505.1"/>
    <property type="molecule type" value="Genomic_DNA"/>
</dbReference>
<feature type="transmembrane region" description="Helical" evidence="1">
    <location>
        <begin position="97"/>
        <end position="117"/>
    </location>
</feature>
<dbReference type="AlphaFoldDB" id="A0A383F7Z2"/>